<evidence type="ECO:0000256" key="7">
    <source>
        <dbReference type="SAM" id="Coils"/>
    </source>
</evidence>
<evidence type="ECO:0000256" key="3">
    <source>
        <dbReference type="ARBA" id="ARBA00023136"/>
    </source>
</evidence>
<keyword evidence="3 6" id="KW-0472">Membrane</keyword>
<comment type="subcellular location">
    <subcellularLocation>
        <location evidence="1 6">Cytoplasmic vesicle membrane</location>
        <topology evidence="1 6">Peripheral membrane protein</topology>
        <orientation evidence="1 6">Cytoplasmic side</orientation>
    </subcellularLocation>
    <subcellularLocation>
        <location evidence="6">Membrane</location>
        <location evidence="6">Coated pit</location>
        <topology evidence="6">Peripheral membrane protein</topology>
        <orientation evidence="6">Cytoplasmic side</orientation>
    </subcellularLocation>
    <text evidence="6">Cytoplasmic face of coated pits and vesicles.</text>
</comment>
<proteinExistence type="inferred from homology"/>
<keyword evidence="4 6" id="KW-0168">Coated pit</keyword>
<accession>A0AAD5UAI2</accession>
<evidence type="ECO:0000256" key="1">
    <source>
        <dbReference type="ARBA" id="ARBA00004180"/>
    </source>
</evidence>
<gene>
    <name evidence="9" type="ORF">HK103_001781</name>
</gene>
<dbReference type="EMBL" id="JADGKB010000150">
    <property type="protein sequence ID" value="KAJ3252214.1"/>
    <property type="molecule type" value="Genomic_DNA"/>
</dbReference>
<evidence type="ECO:0000256" key="6">
    <source>
        <dbReference type="RuleBase" id="RU363137"/>
    </source>
</evidence>
<dbReference type="GO" id="GO:0032050">
    <property type="term" value="F:clathrin heavy chain binding"/>
    <property type="evidence" value="ECO:0007669"/>
    <property type="project" value="TreeGrafter"/>
</dbReference>
<feature type="coiled-coil region" evidence="7">
    <location>
        <begin position="147"/>
        <end position="185"/>
    </location>
</feature>
<dbReference type="PANTHER" id="PTHR10639:SF7">
    <property type="entry name" value="CLATHRIN LIGHT CHAIN"/>
    <property type="match status" value="1"/>
</dbReference>
<sequence length="243" mass="27382">MADFGDFTNADSDPTADFLAREQAILGADAALFGNPLETSPANKQWETPTDDLLFGDTPAQQPVFEPAPSLVQTAQAPVDFGTVQQPVDFTAQNDFQQDAVQQSVFQSIPEPVQEVQSQARLDWQVEFDRKVVERDEMAKDKHGRILNEAKEALDRFYAEYNEKKQKAIARNKELEKNLIAQRDDNTSGTVWERVLKQVEGSQKKQDKKDDKKKEKVVKADTSRFKQVLVSLKNDKDAPGIKV</sequence>
<dbReference type="GO" id="GO:0072583">
    <property type="term" value="P:clathrin-dependent endocytosis"/>
    <property type="evidence" value="ECO:0007669"/>
    <property type="project" value="TreeGrafter"/>
</dbReference>
<keyword evidence="7" id="KW-0175">Coiled coil</keyword>
<organism evidence="9 10">
    <name type="scientific">Boothiomyces macroporosus</name>
    <dbReference type="NCBI Taxonomy" id="261099"/>
    <lineage>
        <taxon>Eukaryota</taxon>
        <taxon>Fungi</taxon>
        <taxon>Fungi incertae sedis</taxon>
        <taxon>Chytridiomycota</taxon>
        <taxon>Chytridiomycota incertae sedis</taxon>
        <taxon>Chytridiomycetes</taxon>
        <taxon>Rhizophydiales</taxon>
        <taxon>Terramycetaceae</taxon>
        <taxon>Boothiomyces</taxon>
    </lineage>
</organism>
<protein>
    <recommendedName>
        <fullName evidence="6">Clathrin light chain</fullName>
    </recommendedName>
</protein>
<feature type="compositionally biased region" description="Polar residues" evidence="8">
    <location>
        <begin position="37"/>
        <end position="48"/>
    </location>
</feature>
<evidence type="ECO:0000256" key="4">
    <source>
        <dbReference type="ARBA" id="ARBA00023176"/>
    </source>
</evidence>
<name>A0AAD5UAI2_9FUNG</name>
<dbReference type="GO" id="GO:0005198">
    <property type="term" value="F:structural molecule activity"/>
    <property type="evidence" value="ECO:0007669"/>
    <property type="project" value="InterPro"/>
</dbReference>
<evidence type="ECO:0000256" key="2">
    <source>
        <dbReference type="ARBA" id="ARBA00005263"/>
    </source>
</evidence>
<comment type="caution">
    <text evidence="9">The sequence shown here is derived from an EMBL/GenBank/DDBJ whole genome shotgun (WGS) entry which is preliminary data.</text>
</comment>
<dbReference type="GO" id="GO:0030132">
    <property type="term" value="C:clathrin coat of coated pit"/>
    <property type="evidence" value="ECO:0007669"/>
    <property type="project" value="InterPro"/>
</dbReference>
<dbReference type="InterPro" id="IPR000996">
    <property type="entry name" value="Clathrin_L-chain"/>
</dbReference>
<comment type="similarity">
    <text evidence="2 6">Belongs to the clathrin light chain family.</text>
</comment>
<keyword evidence="5 6" id="KW-0968">Cytoplasmic vesicle</keyword>
<dbReference type="AlphaFoldDB" id="A0AAD5UAI2"/>
<evidence type="ECO:0000256" key="8">
    <source>
        <dbReference type="SAM" id="MobiDB-lite"/>
    </source>
</evidence>
<comment type="function">
    <text evidence="6">Clathrin is the major protein of the polyhedral coat of coated pits and vesicles.</text>
</comment>
<feature type="region of interest" description="Disordered" evidence="8">
    <location>
        <begin position="36"/>
        <end position="64"/>
    </location>
</feature>
<keyword evidence="10" id="KW-1185">Reference proteome</keyword>
<dbReference type="Proteomes" id="UP001210925">
    <property type="component" value="Unassembled WGS sequence"/>
</dbReference>
<dbReference type="Pfam" id="PF01086">
    <property type="entry name" value="Clathrin_lg_ch"/>
    <property type="match status" value="1"/>
</dbReference>
<reference evidence="9" key="1">
    <citation type="submission" date="2020-05" db="EMBL/GenBank/DDBJ databases">
        <title>Phylogenomic resolution of chytrid fungi.</title>
        <authorList>
            <person name="Stajich J.E."/>
            <person name="Amses K."/>
            <person name="Simmons R."/>
            <person name="Seto K."/>
            <person name="Myers J."/>
            <person name="Bonds A."/>
            <person name="Quandt C.A."/>
            <person name="Barry K."/>
            <person name="Liu P."/>
            <person name="Grigoriev I."/>
            <person name="Longcore J.E."/>
            <person name="James T.Y."/>
        </authorList>
    </citation>
    <scope>NUCLEOTIDE SEQUENCE</scope>
    <source>
        <strain evidence="9">PLAUS21</strain>
    </source>
</reference>
<dbReference type="GO" id="GO:0030130">
    <property type="term" value="C:clathrin coat of trans-Golgi network vesicle"/>
    <property type="evidence" value="ECO:0007669"/>
    <property type="project" value="InterPro"/>
</dbReference>
<evidence type="ECO:0000256" key="5">
    <source>
        <dbReference type="ARBA" id="ARBA00023329"/>
    </source>
</evidence>
<evidence type="ECO:0000313" key="9">
    <source>
        <dbReference type="EMBL" id="KAJ3252214.1"/>
    </source>
</evidence>
<dbReference type="GO" id="GO:0006886">
    <property type="term" value="P:intracellular protein transport"/>
    <property type="evidence" value="ECO:0007669"/>
    <property type="project" value="InterPro"/>
</dbReference>
<evidence type="ECO:0000313" key="10">
    <source>
        <dbReference type="Proteomes" id="UP001210925"/>
    </source>
</evidence>
<dbReference type="PANTHER" id="PTHR10639">
    <property type="entry name" value="CLATHRIN LIGHT CHAIN"/>
    <property type="match status" value="1"/>
</dbReference>